<evidence type="ECO:0000313" key="1">
    <source>
        <dbReference type="EMBL" id="MBR0674241.1"/>
    </source>
</evidence>
<reference evidence="1" key="2">
    <citation type="journal article" date="2021" name="Syst. Appl. Microbiol.">
        <title>Roseomonas hellenica sp. nov., isolated from roots of wild-growing Alkanna tinctoria.</title>
        <authorList>
            <person name="Rat A."/>
            <person name="Naranjo H.D."/>
            <person name="Lebbe L."/>
            <person name="Cnockaert M."/>
            <person name="Krigas N."/>
            <person name="Grigoriadou K."/>
            <person name="Maloupa E."/>
            <person name="Willems A."/>
        </authorList>
    </citation>
    <scope>NUCLEOTIDE SEQUENCE</scope>
    <source>
        <strain evidence="1">LMG 31231</strain>
    </source>
</reference>
<keyword evidence="2" id="KW-1185">Reference proteome</keyword>
<name>A0A9X9X4B2_9PROT</name>
<protein>
    <submittedName>
        <fullName evidence="1">Uncharacterized protein</fullName>
    </submittedName>
</protein>
<dbReference type="AlphaFoldDB" id="A0A9X9X4B2"/>
<dbReference type="Proteomes" id="UP001138751">
    <property type="component" value="Unassembled WGS sequence"/>
</dbReference>
<organism evidence="1 2">
    <name type="scientific">Neoroseomonas soli</name>
    <dbReference type="NCBI Taxonomy" id="1081025"/>
    <lineage>
        <taxon>Bacteria</taxon>
        <taxon>Pseudomonadati</taxon>
        <taxon>Pseudomonadota</taxon>
        <taxon>Alphaproteobacteria</taxon>
        <taxon>Acetobacterales</taxon>
        <taxon>Acetobacteraceae</taxon>
        <taxon>Neoroseomonas</taxon>
    </lineage>
</organism>
<dbReference type="RefSeq" id="WP_211864664.1">
    <property type="nucleotide sequence ID" value="NZ_JAAEDM010000128.1"/>
</dbReference>
<sequence>MSRIDDMLDRLPPPLRADQAGLLGRMLANAAVQFACVDEEMDRIRRSHLLALAFDMVDLAKLGALFDLRPAPWEPLELFRVRLRATIAARLAGAVTRNAMEPVLVALLDGAQRAMGSRYAGLAPGGRGHVFRDPAAARRPGAPVFREYPPRRRRDPALVAQGGRLRPLDCATLTHRGLGETPLQAILRGRVGGRTAVPLLAHLGTGRVILFRGLVPAGVELRLDATAERLTATLDGREASDRLITAAGFTPGARLPLTPDATPQPIMLRPGANEIWFLPLALYGERILDRGALALPGLELRHGVFGSPDAPGTNFDDSLFEQQPSVSLDLFWQEAMPAAFRFEVPGGTVRHTVAEPADRAAQRDALLSVLGDTVALLRAAGVDGRVVFVPLQETQRQRDRGRAVNPYLPPDSQPSETRLAGVTALFDETATEGARFA</sequence>
<reference evidence="1" key="1">
    <citation type="submission" date="2020-01" db="EMBL/GenBank/DDBJ databases">
        <authorList>
            <person name="Rat A."/>
        </authorList>
    </citation>
    <scope>NUCLEOTIDE SEQUENCE</scope>
    <source>
        <strain evidence="1">LMG 31231</strain>
    </source>
</reference>
<comment type="caution">
    <text evidence="1">The sequence shown here is derived from an EMBL/GenBank/DDBJ whole genome shotgun (WGS) entry which is preliminary data.</text>
</comment>
<accession>A0A9X9X4B2</accession>
<evidence type="ECO:0000313" key="2">
    <source>
        <dbReference type="Proteomes" id="UP001138751"/>
    </source>
</evidence>
<proteinExistence type="predicted"/>
<gene>
    <name evidence="1" type="ORF">GXW76_23920</name>
</gene>
<dbReference type="EMBL" id="JAAEDM010000128">
    <property type="protein sequence ID" value="MBR0674241.1"/>
    <property type="molecule type" value="Genomic_DNA"/>
</dbReference>